<evidence type="ECO:0000256" key="2">
    <source>
        <dbReference type="ARBA" id="ARBA00004496"/>
    </source>
</evidence>
<dbReference type="InterPro" id="IPR001870">
    <property type="entry name" value="B30.2/SPRY"/>
</dbReference>
<dbReference type="SUPFAM" id="SSF158235">
    <property type="entry name" value="SOCS box-like"/>
    <property type="match status" value="1"/>
</dbReference>
<keyword evidence="10" id="KW-1185">Reference proteome</keyword>
<dbReference type="Gene3D" id="2.60.120.920">
    <property type="match status" value="1"/>
</dbReference>
<protein>
    <recommendedName>
        <fullName evidence="4">SPRY domain-containing SOCS box protein 3</fullName>
    </recommendedName>
</protein>
<evidence type="ECO:0000256" key="5">
    <source>
        <dbReference type="ARBA" id="ARBA00022490"/>
    </source>
</evidence>
<evidence type="ECO:0000313" key="9">
    <source>
        <dbReference type="EMBL" id="KAF2884794.1"/>
    </source>
</evidence>
<comment type="caution">
    <text evidence="9">The sequence shown here is derived from an EMBL/GenBank/DDBJ whole genome shotgun (WGS) entry which is preliminary data.</text>
</comment>
<dbReference type="AlphaFoldDB" id="A0A8K0CEN8"/>
<dbReference type="InterPro" id="IPR043136">
    <property type="entry name" value="B30.2/SPRY_sf"/>
</dbReference>
<evidence type="ECO:0000256" key="1">
    <source>
        <dbReference type="ARBA" id="ARBA00004123"/>
    </source>
</evidence>
<dbReference type="FunFam" id="2.60.120.920:FF:000078">
    <property type="entry name" value="GD12021"/>
    <property type="match status" value="1"/>
</dbReference>
<dbReference type="GO" id="GO:0043161">
    <property type="term" value="P:proteasome-mediated ubiquitin-dependent protein catabolic process"/>
    <property type="evidence" value="ECO:0007669"/>
    <property type="project" value="TreeGrafter"/>
</dbReference>
<comment type="similarity">
    <text evidence="3">Belongs to the SPSB family.</text>
</comment>
<keyword evidence="5" id="KW-0963">Cytoplasm</keyword>
<dbReference type="SMART" id="SM00449">
    <property type="entry name" value="SPRY"/>
    <property type="match status" value="1"/>
</dbReference>
<comment type="subcellular location">
    <subcellularLocation>
        <location evidence="2">Cytoplasm</location>
    </subcellularLocation>
    <subcellularLocation>
        <location evidence="1">Nucleus</location>
    </subcellularLocation>
</comment>
<evidence type="ECO:0000313" key="10">
    <source>
        <dbReference type="Proteomes" id="UP000801492"/>
    </source>
</evidence>
<proteinExistence type="inferred from homology"/>
<dbReference type="EMBL" id="VTPC01090131">
    <property type="protein sequence ID" value="KAF2884794.1"/>
    <property type="molecule type" value="Genomic_DNA"/>
</dbReference>
<dbReference type="InterPro" id="IPR050672">
    <property type="entry name" value="FBXO45-Fsn/SPSB_families"/>
</dbReference>
<dbReference type="GO" id="GO:0005737">
    <property type="term" value="C:cytoplasm"/>
    <property type="evidence" value="ECO:0007669"/>
    <property type="project" value="UniProtKB-SubCell"/>
</dbReference>
<dbReference type="PROSITE" id="PS50225">
    <property type="entry name" value="SOCS"/>
    <property type="match status" value="1"/>
</dbReference>
<dbReference type="InterPro" id="IPR001496">
    <property type="entry name" value="SOCS_box"/>
</dbReference>
<dbReference type="GO" id="GO:0035556">
    <property type="term" value="P:intracellular signal transduction"/>
    <property type="evidence" value="ECO:0007669"/>
    <property type="project" value="InterPro"/>
</dbReference>
<name>A0A8K0CEN8_IGNLU</name>
<dbReference type="GO" id="GO:0019005">
    <property type="term" value="C:SCF ubiquitin ligase complex"/>
    <property type="evidence" value="ECO:0007669"/>
    <property type="project" value="TreeGrafter"/>
</dbReference>
<feature type="domain" description="B30.2/SPRY" evidence="7">
    <location>
        <begin position="1"/>
        <end position="199"/>
    </location>
</feature>
<dbReference type="InterPro" id="IPR003877">
    <property type="entry name" value="SPRY_dom"/>
</dbReference>
<dbReference type="PANTHER" id="PTHR12245">
    <property type="entry name" value="SPRY DOMAIN CONTAINING SOCS BOX PROTEIN"/>
    <property type="match status" value="1"/>
</dbReference>
<feature type="domain" description="SOCS box" evidence="8">
    <location>
        <begin position="201"/>
        <end position="239"/>
    </location>
</feature>
<evidence type="ECO:0000256" key="4">
    <source>
        <dbReference type="ARBA" id="ARBA00014684"/>
    </source>
</evidence>
<dbReference type="InterPro" id="IPR036036">
    <property type="entry name" value="SOCS_box-like_dom_sf"/>
</dbReference>
<evidence type="ECO:0000256" key="3">
    <source>
        <dbReference type="ARBA" id="ARBA00010910"/>
    </source>
</evidence>
<dbReference type="Proteomes" id="UP000801492">
    <property type="component" value="Unassembled WGS sequence"/>
</dbReference>
<dbReference type="PROSITE" id="PS50188">
    <property type="entry name" value="B302_SPRY"/>
    <property type="match status" value="1"/>
</dbReference>
<accession>A0A8K0CEN8</accession>
<dbReference type="Pfam" id="PF00622">
    <property type="entry name" value="SPRY"/>
    <property type="match status" value="1"/>
</dbReference>
<evidence type="ECO:0000259" key="7">
    <source>
        <dbReference type="PROSITE" id="PS50188"/>
    </source>
</evidence>
<sequence>MDSSGVSDMETEQYEHNPLIHGCDDSWTWNRHERSPEVKLYGNSFRTAHFHPNWSSGTAAVRGTKILNNGRFFWELRLSQRIFGTSMMFGIGTVDTRLHADSFTNLLGEDYYGWGLSHKGLLWHGGKWYNYTKPFRENEATTIGILFDGVNGTLTYYKDGKCLGVAFRGLNEVKDNLYPMICSTAAKTEMTLGCTKREFVNLQDRCRAIIIKNIRDKYAIDELLVPPTIKNYLYEAIIELEMQPFQPIDDNVRKRVDSI</sequence>
<evidence type="ECO:0000256" key="6">
    <source>
        <dbReference type="ARBA" id="ARBA00023242"/>
    </source>
</evidence>
<dbReference type="InterPro" id="IPR013320">
    <property type="entry name" value="ConA-like_dom_sf"/>
</dbReference>
<organism evidence="9 10">
    <name type="scientific">Ignelater luminosus</name>
    <name type="common">Cucubano</name>
    <name type="synonym">Pyrophorus luminosus</name>
    <dbReference type="NCBI Taxonomy" id="2038154"/>
    <lineage>
        <taxon>Eukaryota</taxon>
        <taxon>Metazoa</taxon>
        <taxon>Ecdysozoa</taxon>
        <taxon>Arthropoda</taxon>
        <taxon>Hexapoda</taxon>
        <taxon>Insecta</taxon>
        <taxon>Pterygota</taxon>
        <taxon>Neoptera</taxon>
        <taxon>Endopterygota</taxon>
        <taxon>Coleoptera</taxon>
        <taxon>Polyphaga</taxon>
        <taxon>Elateriformia</taxon>
        <taxon>Elateroidea</taxon>
        <taxon>Elateridae</taxon>
        <taxon>Agrypninae</taxon>
        <taxon>Pyrophorini</taxon>
        <taxon>Ignelater</taxon>
    </lineage>
</organism>
<dbReference type="SUPFAM" id="SSF49899">
    <property type="entry name" value="Concanavalin A-like lectins/glucanases"/>
    <property type="match status" value="1"/>
</dbReference>
<dbReference type="PANTHER" id="PTHR12245:SF12">
    <property type="entry name" value="SPRY DOMAIN-CONTAINING SOCS BOX PROTEIN 3"/>
    <property type="match status" value="1"/>
</dbReference>
<reference evidence="9" key="1">
    <citation type="submission" date="2019-08" db="EMBL/GenBank/DDBJ databases">
        <title>The genome of the North American firefly Photinus pyralis.</title>
        <authorList>
            <consortium name="Photinus pyralis genome working group"/>
            <person name="Fallon T.R."/>
            <person name="Sander Lower S.E."/>
            <person name="Weng J.-K."/>
        </authorList>
    </citation>
    <scope>NUCLEOTIDE SEQUENCE</scope>
    <source>
        <strain evidence="9">TRF0915ILg1</strain>
        <tissue evidence="9">Whole body</tissue>
    </source>
</reference>
<dbReference type="InterPro" id="IPR035754">
    <property type="entry name" value="SPRY_SPSB3"/>
</dbReference>
<dbReference type="GO" id="GO:0005634">
    <property type="term" value="C:nucleus"/>
    <property type="evidence" value="ECO:0007669"/>
    <property type="project" value="UniProtKB-SubCell"/>
</dbReference>
<gene>
    <name evidence="9" type="ORF">ILUMI_21401</name>
</gene>
<evidence type="ECO:0000259" key="8">
    <source>
        <dbReference type="PROSITE" id="PS50225"/>
    </source>
</evidence>
<keyword evidence="6" id="KW-0539">Nucleus</keyword>
<dbReference type="CDD" id="cd12876">
    <property type="entry name" value="SPRY_SOCS3"/>
    <property type="match status" value="1"/>
</dbReference>
<dbReference type="OrthoDB" id="5951542at2759"/>